<sequence length="221" mass="24778">MTTNNHNNIVNNNGNHNVIDSKYRGIAIPLVPISRFLIEKLRFHSKKTFLLENETKNTYTFDEVADDSLRMATVLSANGLKDGQHFGICGHNSYEFITTLIGGLIAGGVAVPVNAHTPLDTISQLIKRKHINYMTITTRNQKSLSNQTLKRFQKGLKTIVSFAEEVSDSSTDTGVEVEDNTERDEYQSYRSHITSHECKNESHIGVIKSIDPKTKNCLLID</sequence>
<comment type="subcellular location">
    <subcellularLocation>
        <location evidence="1">Peroxisome</location>
    </subcellularLocation>
</comment>
<dbReference type="GO" id="GO:0016405">
    <property type="term" value="F:CoA-ligase activity"/>
    <property type="evidence" value="ECO:0007669"/>
    <property type="project" value="TreeGrafter"/>
</dbReference>
<keyword evidence="5" id="KW-1185">Reference proteome</keyword>
<protein>
    <recommendedName>
        <fullName evidence="3">AMP-dependent synthetase/ligase domain-containing protein</fullName>
    </recommendedName>
</protein>
<evidence type="ECO:0000256" key="1">
    <source>
        <dbReference type="ARBA" id="ARBA00004275"/>
    </source>
</evidence>
<dbReference type="OrthoDB" id="6487110at2759"/>
<dbReference type="InterPro" id="IPR000873">
    <property type="entry name" value="AMP-dep_synth/lig_dom"/>
</dbReference>
<reference evidence="4" key="1">
    <citation type="submission" date="2020-11" db="EMBL/GenBank/DDBJ databases">
        <authorList>
            <person name="Tran Van P."/>
        </authorList>
    </citation>
    <scope>NUCLEOTIDE SEQUENCE</scope>
</reference>
<dbReference type="Pfam" id="PF00501">
    <property type="entry name" value="AMP-binding"/>
    <property type="match status" value="1"/>
</dbReference>
<evidence type="ECO:0000259" key="3">
    <source>
        <dbReference type="Pfam" id="PF00501"/>
    </source>
</evidence>
<name>A0A7R9QJD7_9ACAR</name>
<gene>
    <name evidence="4" type="ORF">OSB1V03_LOCUS21600</name>
</gene>
<accession>A0A7R9QJD7</accession>
<evidence type="ECO:0000313" key="5">
    <source>
        <dbReference type="Proteomes" id="UP000759131"/>
    </source>
</evidence>
<proteinExistence type="predicted"/>
<evidence type="ECO:0000313" key="4">
    <source>
        <dbReference type="EMBL" id="CAD7647750.1"/>
    </source>
</evidence>
<dbReference type="GO" id="GO:0005777">
    <property type="term" value="C:peroxisome"/>
    <property type="evidence" value="ECO:0007669"/>
    <property type="project" value="UniProtKB-SubCell"/>
</dbReference>
<dbReference type="Gene3D" id="3.40.50.12780">
    <property type="entry name" value="N-terminal domain of ligase-like"/>
    <property type="match status" value="1"/>
</dbReference>
<dbReference type="InterPro" id="IPR042099">
    <property type="entry name" value="ANL_N_sf"/>
</dbReference>
<evidence type="ECO:0000256" key="2">
    <source>
        <dbReference type="ARBA" id="ARBA00023140"/>
    </source>
</evidence>
<dbReference type="PANTHER" id="PTHR24096">
    <property type="entry name" value="LONG-CHAIN-FATTY-ACID--COA LIGASE"/>
    <property type="match status" value="1"/>
</dbReference>
<feature type="non-terminal residue" evidence="4">
    <location>
        <position position="221"/>
    </location>
</feature>
<organism evidence="4">
    <name type="scientific">Medioppia subpectinata</name>
    <dbReference type="NCBI Taxonomy" id="1979941"/>
    <lineage>
        <taxon>Eukaryota</taxon>
        <taxon>Metazoa</taxon>
        <taxon>Ecdysozoa</taxon>
        <taxon>Arthropoda</taxon>
        <taxon>Chelicerata</taxon>
        <taxon>Arachnida</taxon>
        <taxon>Acari</taxon>
        <taxon>Acariformes</taxon>
        <taxon>Sarcoptiformes</taxon>
        <taxon>Oribatida</taxon>
        <taxon>Brachypylina</taxon>
        <taxon>Oppioidea</taxon>
        <taxon>Oppiidae</taxon>
        <taxon>Medioppia</taxon>
    </lineage>
</organism>
<dbReference type="EMBL" id="CAJPIZ010040979">
    <property type="protein sequence ID" value="CAG2121654.1"/>
    <property type="molecule type" value="Genomic_DNA"/>
</dbReference>
<feature type="domain" description="AMP-dependent synthetase/ligase" evidence="3">
    <location>
        <begin position="45"/>
        <end position="172"/>
    </location>
</feature>
<dbReference type="SUPFAM" id="SSF56801">
    <property type="entry name" value="Acetyl-CoA synthetase-like"/>
    <property type="match status" value="1"/>
</dbReference>
<dbReference type="Proteomes" id="UP000759131">
    <property type="component" value="Unassembled WGS sequence"/>
</dbReference>
<dbReference type="AlphaFoldDB" id="A0A7R9QJD7"/>
<dbReference type="EMBL" id="OC895554">
    <property type="protein sequence ID" value="CAD7647750.1"/>
    <property type="molecule type" value="Genomic_DNA"/>
</dbReference>
<keyword evidence="2" id="KW-0576">Peroxisome</keyword>